<evidence type="ECO:0000313" key="2">
    <source>
        <dbReference type="Proteomes" id="UP001430377"/>
    </source>
</evidence>
<dbReference type="AlphaFoldDB" id="A0AAW4PN57"/>
<reference evidence="1 2" key="1">
    <citation type="submission" date="2021-06" db="EMBL/GenBank/DDBJ databases">
        <title>Halomicroarcula sp. a new haloarchaeum isolated from saline soil.</title>
        <authorList>
            <person name="Duran-Viseras A."/>
            <person name="Sanchez-Porro C."/>
            <person name="Ventosa A."/>
        </authorList>
    </citation>
    <scope>NUCLEOTIDE SEQUENCE [LARGE SCALE GENOMIC DNA]</scope>
    <source>
        <strain evidence="1 2">F13</strain>
    </source>
</reference>
<dbReference type="SUPFAM" id="SSF52540">
    <property type="entry name" value="P-loop containing nucleoside triphosphate hydrolases"/>
    <property type="match status" value="1"/>
</dbReference>
<dbReference type="InterPro" id="IPR027417">
    <property type="entry name" value="P-loop_NTPase"/>
</dbReference>
<comment type="caution">
    <text evidence="1">The sequence shown here is derived from an EMBL/GenBank/DDBJ whole genome shotgun (WGS) entry which is preliminary data.</text>
</comment>
<keyword evidence="1" id="KW-0547">Nucleotide-binding</keyword>
<name>A0AAW4PN57_9EURY</name>
<sequence length="244" mass="26814">MESNADAYESLTVLDYCGEYRGLVKAGLASHWIVGPAEKDLSADQWRHILVSNPHVVLERHSVLTADEWRVVCARVAAAARTIDRDELIVVDEAHFVAPQKEKTPKPIKEIATTGRGDGTSSMWISQRLAELEKTITTQCQARVLGGFRGGDVGAVDLEYPEDLHNPATDVPASRLPDALLPTDRKTPTTLQLHKDDDGNTVGSEWVYSDNSGEVRRINTANVTMHSTHYGSEGNDLQPPEYTA</sequence>
<dbReference type="EMBL" id="RKLR01000002">
    <property type="protein sequence ID" value="MBX0322473.1"/>
    <property type="molecule type" value="Genomic_DNA"/>
</dbReference>
<gene>
    <name evidence="1" type="ORF">EGH21_05455</name>
</gene>
<dbReference type="Gene3D" id="3.40.50.300">
    <property type="entry name" value="P-loop containing nucleotide triphosphate hydrolases"/>
    <property type="match status" value="1"/>
</dbReference>
<accession>A0AAW4PN57</accession>
<proteinExistence type="predicted"/>
<keyword evidence="2" id="KW-1185">Reference proteome</keyword>
<protein>
    <submittedName>
        <fullName evidence="1">ATP-binding protein</fullName>
    </submittedName>
</protein>
<dbReference type="Proteomes" id="UP001430377">
    <property type="component" value="Unassembled WGS sequence"/>
</dbReference>
<dbReference type="GO" id="GO:0005524">
    <property type="term" value="F:ATP binding"/>
    <property type="evidence" value="ECO:0007669"/>
    <property type="project" value="UniProtKB-KW"/>
</dbReference>
<keyword evidence="1" id="KW-0067">ATP-binding</keyword>
<evidence type="ECO:0000313" key="1">
    <source>
        <dbReference type="EMBL" id="MBX0322473.1"/>
    </source>
</evidence>
<organism evidence="1 2">
    <name type="scientific">Haloarcula rubra</name>
    <dbReference type="NCBI Taxonomy" id="2487747"/>
    <lineage>
        <taxon>Archaea</taxon>
        <taxon>Methanobacteriati</taxon>
        <taxon>Methanobacteriota</taxon>
        <taxon>Stenosarchaea group</taxon>
        <taxon>Halobacteria</taxon>
        <taxon>Halobacteriales</taxon>
        <taxon>Haloarculaceae</taxon>
        <taxon>Haloarcula</taxon>
    </lineage>
</organism>